<dbReference type="RefSeq" id="WP_194539428.1">
    <property type="nucleotide sequence ID" value="NZ_JACEFB010000015.1"/>
</dbReference>
<evidence type="ECO:0000313" key="4">
    <source>
        <dbReference type="Proteomes" id="UP000542342"/>
    </source>
</evidence>
<keyword evidence="2" id="KW-0472">Membrane</keyword>
<feature type="transmembrane region" description="Helical" evidence="2">
    <location>
        <begin position="454"/>
        <end position="476"/>
    </location>
</feature>
<dbReference type="EMBL" id="JACEFB010000015">
    <property type="protein sequence ID" value="MBA2227566.1"/>
    <property type="molecule type" value="Genomic_DNA"/>
</dbReference>
<keyword evidence="2" id="KW-0812">Transmembrane</keyword>
<comment type="caution">
    <text evidence="3">The sequence shown here is derived from an EMBL/GenBank/DDBJ whole genome shotgun (WGS) entry which is preliminary data.</text>
</comment>
<feature type="transmembrane region" description="Helical" evidence="2">
    <location>
        <begin position="303"/>
        <end position="327"/>
    </location>
</feature>
<feature type="transmembrane region" description="Helical" evidence="2">
    <location>
        <begin position="333"/>
        <end position="359"/>
    </location>
</feature>
<feature type="transmembrane region" description="Helical" evidence="2">
    <location>
        <begin position="265"/>
        <end position="282"/>
    </location>
</feature>
<dbReference type="Proteomes" id="UP000542342">
    <property type="component" value="Unassembled WGS sequence"/>
</dbReference>
<keyword evidence="2" id="KW-1133">Transmembrane helix</keyword>
<feature type="transmembrane region" description="Helical" evidence="2">
    <location>
        <begin position="23"/>
        <end position="44"/>
    </location>
</feature>
<accession>A0A7V8VGK7</accession>
<reference evidence="3 4" key="1">
    <citation type="submission" date="2020-07" db="EMBL/GenBank/DDBJ databases">
        <title>Thermogemmata thermophila gen. nov., sp. nov., a novel moderate thermophilic planctomycete from a Kamchatka hot spring.</title>
        <authorList>
            <person name="Elcheninov A.G."/>
            <person name="Podosokorskaya O.A."/>
            <person name="Kovaleva O.L."/>
            <person name="Novikov A."/>
            <person name="Bonch-Osmolovskaya E.A."/>
            <person name="Toshchakov S.V."/>
            <person name="Kublanov I.V."/>
        </authorList>
    </citation>
    <scope>NUCLEOTIDE SEQUENCE [LARGE SCALE GENOMIC DNA]</scope>
    <source>
        <strain evidence="3 4">2918</strain>
    </source>
</reference>
<feature type="compositionally biased region" description="Pro residues" evidence="1">
    <location>
        <begin position="115"/>
        <end position="124"/>
    </location>
</feature>
<dbReference type="Pfam" id="PF12679">
    <property type="entry name" value="ABC2_membrane_2"/>
    <property type="match status" value="1"/>
</dbReference>
<evidence type="ECO:0000256" key="2">
    <source>
        <dbReference type="SAM" id="Phobius"/>
    </source>
</evidence>
<name>A0A7V8VGK7_9BACT</name>
<feature type="transmembrane region" description="Helical" evidence="2">
    <location>
        <begin position="366"/>
        <end position="384"/>
    </location>
</feature>
<dbReference type="GO" id="GO:0005886">
    <property type="term" value="C:plasma membrane"/>
    <property type="evidence" value="ECO:0007669"/>
    <property type="project" value="UniProtKB-SubCell"/>
</dbReference>
<dbReference type="GO" id="GO:0140359">
    <property type="term" value="F:ABC-type transporter activity"/>
    <property type="evidence" value="ECO:0007669"/>
    <property type="project" value="InterPro"/>
</dbReference>
<dbReference type="PANTHER" id="PTHR43471">
    <property type="entry name" value="ABC TRANSPORTER PERMEASE"/>
    <property type="match status" value="1"/>
</dbReference>
<feature type="region of interest" description="Disordered" evidence="1">
    <location>
        <begin position="103"/>
        <end position="130"/>
    </location>
</feature>
<organism evidence="3 4">
    <name type="scientific">Thermogemmata fonticola</name>
    <dbReference type="NCBI Taxonomy" id="2755323"/>
    <lineage>
        <taxon>Bacteria</taxon>
        <taxon>Pseudomonadati</taxon>
        <taxon>Planctomycetota</taxon>
        <taxon>Planctomycetia</taxon>
        <taxon>Gemmatales</taxon>
        <taxon>Gemmataceae</taxon>
        <taxon>Thermogemmata</taxon>
    </lineage>
</organism>
<sequence>MGHHLRQFGAILRDSYREAVDSWIILIMLALGAVVIALCASMGFEPLPAEKAFPKIVQSFTQFLPHRGQGRNIEYADCNFLARDIQKVEEGFQLIVEVQAKPSAPLPEEGRRPDILPPKGPANPPGAERDADTFREAVARWLQKEGQQKTRPAPEPPFFLRRPQVSTQEQQAVQPADMEEFLAQQFQFHAAMPAQVRFREKRTTPPNNHTTYIFDVTVRGGVSVRGWPHTMTMFFGGITLTRETNLGIILYVIEDQIINGLGGGIALLLSVIVTAFFIPNMLRKGSIDLIISKPIGRMTLLAYKYIGGLIFVLIITTFTVGGVWLALALRSGYWNPAFLAVIPLLTFAFAILYAVSILVAMLTRSAFASIIVTLLFMLFLYIVGQVKSILDTFKKSNSPNDISTWAITTIDTLNNVLPRYKDLDKLTTKILSEGTLTTIESATIGLHGIEYPSWWNTLGVSLLYIVVLVGLAGWWFRSRDY</sequence>
<protein>
    <submittedName>
        <fullName evidence="3">ABC transporter permease</fullName>
    </submittedName>
</protein>
<proteinExistence type="predicted"/>
<evidence type="ECO:0000256" key="1">
    <source>
        <dbReference type="SAM" id="MobiDB-lite"/>
    </source>
</evidence>
<keyword evidence="4" id="KW-1185">Reference proteome</keyword>
<dbReference type="AlphaFoldDB" id="A0A7V8VGK7"/>
<evidence type="ECO:0000313" key="3">
    <source>
        <dbReference type="EMBL" id="MBA2227566.1"/>
    </source>
</evidence>
<gene>
    <name evidence="3" type="ORF">H0921_15505</name>
</gene>